<evidence type="ECO:0000313" key="1">
    <source>
        <dbReference type="EMBL" id="RRT79081.1"/>
    </source>
</evidence>
<reference evidence="1 2" key="1">
    <citation type="journal article" date="2014" name="Agronomy (Basel)">
        <title>A Draft Genome Sequence for Ensete ventricosum, the Drought-Tolerant Tree Against Hunger.</title>
        <authorList>
            <person name="Harrison J."/>
            <person name="Moore K.A."/>
            <person name="Paszkiewicz K."/>
            <person name="Jones T."/>
            <person name="Grant M."/>
            <person name="Ambacheew D."/>
            <person name="Muzemil S."/>
            <person name="Studholme D.J."/>
        </authorList>
    </citation>
    <scope>NUCLEOTIDE SEQUENCE [LARGE SCALE GENOMIC DNA]</scope>
</reference>
<sequence>MRRSLGDVAALTTSPPLLVIALDEENVVFSSSEAMRRKGGGNVVKASHLLRSTKMLKAADVSGLRRRMRRSRPVASLLPIGLGSSRVGGARSGRVEVLPLSFSFSFSHVASSSLTATGLISPSSGWRRSKSIVTDLFQAVIGRKQPISSDTRLDQWYLLVAGGSHVDLCLFIETKVRNLVPYRHVDQLPLQCIPSCTEHTDIWYTKVPSCTKHTGPLSDRYIP</sequence>
<organism evidence="1 2">
    <name type="scientific">Ensete ventricosum</name>
    <name type="common">Abyssinian banana</name>
    <name type="synonym">Musa ensete</name>
    <dbReference type="NCBI Taxonomy" id="4639"/>
    <lineage>
        <taxon>Eukaryota</taxon>
        <taxon>Viridiplantae</taxon>
        <taxon>Streptophyta</taxon>
        <taxon>Embryophyta</taxon>
        <taxon>Tracheophyta</taxon>
        <taxon>Spermatophyta</taxon>
        <taxon>Magnoliopsida</taxon>
        <taxon>Liliopsida</taxon>
        <taxon>Zingiberales</taxon>
        <taxon>Musaceae</taxon>
        <taxon>Ensete</taxon>
    </lineage>
</organism>
<evidence type="ECO:0000313" key="2">
    <source>
        <dbReference type="Proteomes" id="UP000287651"/>
    </source>
</evidence>
<comment type="caution">
    <text evidence="1">The sequence shown here is derived from an EMBL/GenBank/DDBJ whole genome shotgun (WGS) entry which is preliminary data.</text>
</comment>
<proteinExistence type="predicted"/>
<accession>A0A427ASA1</accession>
<dbReference type="EMBL" id="AMZH03001500">
    <property type="protein sequence ID" value="RRT79081.1"/>
    <property type="molecule type" value="Genomic_DNA"/>
</dbReference>
<gene>
    <name evidence="1" type="ORF">B296_00026011</name>
</gene>
<name>A0A427ASA1_ENSVE</name>
<dbReference type="AlphaFoldDB" id="A0A427ASA1"/>
<dbReference type="Proteomes" id="UP000287651">
    <property type="component" value="Unassembled WGS sequence"/>
</dbReference>
<protein>
    <submittedName>
        <fullName evidence="1">Uncharacterized protein</fullName>
    </submittedName>
</protein>